<reference evidence="4" key="1">
    <citation type="submission" date="2015-07" db="EMBL/GenBank/DDBJ databases">
        <title>Genome sequencing project for genomic taxonomy and phylogenomics of Bacillus-like bacteria.</title>
        <authorList>
            <person name="Liu B."/>
            <person name="Wang J."/>
            <person name="Zhu Y."/>
            <person name="Liu G."/>
            <person name="Chen Q."/>
            <person name="Chen Z."/>
            <person name="Lan J."/>
            <person name="Che J."/>
            <person name="Ge C."/>
            <person name="Shi H."/>
            <person name="Pan Z."/>
            <person name="Liu X."/>
        </authorList>
    </citation>
    <scope>NUCLEOTIDE SEQUENCE [LARGE SCALE GENOMIC DNA]</scope>
    <source>
        <strain evidence="4">DSM 9887</strain>
    </source>
</reference>
<evidence type="ECO:0000313" key="3">
    <source>
        <dbReference type="EMBL" id="KNB73293.1"/>
    </source>
</evidence>
<evidence type="ECO:0000313" key="4">
    <source>
        <dbReference type="Proteomes" id="UP000036834"/>
    </source>
</evidence>
<sequence length="67" mass="7855">MKVYYLLGIIPFLAILVGTGFVNRVEPYVFGLPFLLFWFFFWTIMSSAIMGIIFKLDPINKQEEETE</sequence>
<evidence type="ECO:0000313" key="5">
    <source>
        <dbReference type="Proteomes" id="UP000319578"/>
    </source>
</evidence>
<keyword evidence="5" id="KW-1185">Reference proteome</keyword>
<evidence type="ECO:0000256" key="1">
    <source>
        <dbReference type="SAM" id="Phobius"/>
    </source>
</evidence>
<dbReference type="OrthoDB" id="3628949at2"/>
<dbReference type="RefSeq" id="WP_049737290.1">
    <property type="nucleotide sequence ID" value="NZ_BJON01000008.1"/>
</dbReference>
<dbReference type="STRING" id="54915.ADS79_04840"/>
<dbReference type="InterPro" id="IPR021741">
    <property type="entry name" value="DUF3311"/>
</dbReference>
<name>A0A0K9YX80_9BACL</name>
<protein>
    <submittedName>
        <fullName evidence="2">Membrane protein</fullName>
    </submittedName>
</protein>
<proteinExistence type="predicted"/>
<dbReference type="PANTHER" id="PTHR40034">
    <property type="entry name" value="BSL5891 PROTEIN"/>
    <property type="match status" value="1"/>
</dbReference>
<accession>A0A0K9YX80</accession>
<dbReference type="EMBL" id="LGIQ01000005">
    <property type="protein sequence ID" value="KNB73293.1"/>
    <property type="molecule type" value="Genomic_DNA"/>
</dbReference>
<keyword evidence="1" id="KW-0812">Transmembrane</keyword>
<dbReference type="AlphaFoldDB" id="A0A0K9YX80"/>
<dbReference type="Proteomes" id="UP000319578">
    <property type="component" value="Unassembled WGS sequence"/>
</dbReference>
<feature type="transmembrane region" description="Helical" evidence="1">
    <location>
        <begin position="34"/>
        <end position="54"/>
    </location>
</feature>
<keyword evidence="1" id="KW-1133">Transmembrane helix</keyword>
<dbReference type="PATRIC" id="fig|54915.3.peg.6362"/>
<keyword evidence="1" id="KW-0472">Membrane</keyword>
<dbReference type="EMBL" id="BJON01000008">
    <property type="protein sequence ID" value="GED68341.1"/>
    <property type="molecule type" value="Genomic_DNA"/>
</dbReference>
<dbReference type="Proteomes" id="UP000036834">
    <property type="component" value="Unassembled WGS sequence"/>
</dbReference>
<dbReference type="Pfam" id="PF11755">
    <property type="entry name" value="DUF3311"/>
    <property type="match status" value="1"/>
</dbReference>
<dbReference type="PANTHER" id="PTHR40034:SF1">
    <property type="entry name" value="BSL5891 PROTEIN"/>
    <property type="match status" value="1"/>
</dbReference>
<comment type="caution">
    <text evidence="3">The sequence shown here is derived from an EMBL/GenBank/DDBJ whole genome shotgun (WGS) entry which is preliminary data.</text>
</comment>
<reference evidence="2 5" key="3">
    <citation type="submission" date="2019-06" db="EMBL/GenBank/DDBJ databases">
        <title>Whole genome shotgun sequence of Brevibacillus reuszeri NBRC 15719.</title>
        <authorList>
            <person name="Hosoyama A."/>
            <person name="Uohara A."/>
            <person name="Ohji S."/>
            <person name="Ichikawa N."/>
        </authorList>
    </citation>
    <scope>NUCLEOTIDE SEQUENCE [LARGE SCALE GENOMIC DNA]</scope>
    <source>
        <strain evidence="2 5">NBRC 15719</strain>
    </source>
</reference>
<reference evidence="3" key="2">
    <citation type="submission" date="2015-07" db="EMBL/GenBank/DDBJ databases">
        <title>MeaNS - Measles Nucleotide Surveillance Program.</title>
        <authorList>
            <person name="Tran T."/>
            <person name="Druce J."/>
        </authorList>
    </citation>
    <scope>NUCLEOTIDE SEQUENCE</scope>
    <source>
        <strain evidence="3">DSM 9887</strain>
    </source>
</reference>
<evidence type="ECO:0000313" key="2">
    <source>
        <dbReference type="EMBL" id="GED68341.1"/>
    </source>
</evidence>
<organism evidence="3 4">
    <name type="scientific">Brevibacillus reuszeri</name>
    <dbReference type="NCBI Taxonomy" id="54915"/>
    <lineage>
        <taxon>Bacteria</taxon>
        <taxon>Bacillati</taxon>
        <taxon>Bacillota</taxon>
        <taxon>Bacilli</taxon>
        <taxon>Bacillales</taxon>
        <taxon>Paenibacillaceae</taxon>
        <taxon>Brevibacillus</taxon>
    </lineage>
</organism>
<gene>
    <name evidence="3" type="ORF">ADS79_04840</name>
    <name evidence="2" type="ORF">BRE01_20430</name>
</gene>